<protein>
    <submittedName>
        <fullName evidence="1">Uncharacterized protein</fullName>
    </submittedName>
</protein>
<dbReference type="Proteomes" id="UP001396334">
    <property type="component" value="Unassembled WGS sequence"/>
</dbReference>
<reference evidence="1 2" key="1">
    <citation type="journal article" date="2024" name="G3 (Bethesda)">
        <title>Genome assembly of Hibiscus sabdariffa L. provides insights into metabolisms of medicinal natural products.</title>
        <authorList>
            <person name="Kim T."/>
        </authorList>
    </citation>
    <scope>NUCLEOTIDE SEQUENCE [LARGE SCALE GENOMIC DNA]</scope>
    <source>
        <strain evidence="1">TK-2024</strain>
        <tissue evidence="1">Old leaves</tissue>
    </source>
</reference>
<gene>
    <name evidence="1" type="ORF">V6N11_024141</name>
</gene>
<evidence type="ECO:0000313" key="2">
    <source>
        <dbReference type="Proteomes" id="UP001396334"/>
    </source>
</evidence>
<evidence type="ECO:0000313" key="1">
    <source>
        <dbReference type="EMBL" id="KAK8490934.1"/>
    </source>
</evidence>
<comment type="caution">
    <text evidence="1">The sequence shown here is derived from an EMBL/GenBank/DDBJ whole genome shotgun (WGS) entry which is preliminary data.</text>
</comment>
<sequence>MTGMAPAAVAVSCRKALQSPVPRLNLHLHLISLVGQYWVRSGPIERVQVGLQFITSILGLEDKPIHRAAIRDWVS</sequence>
<name>A0ABR2ACV2_9ROSI</name>
<organism evidence="1 2">
    <name type="scientific">Hibiscus sabdariffa</name>
    <name type="common">roselle</name>
    <dbReference type="NCBI Taxonomy" id="183260"/>
    <lineage>
        <taxon>Eukaryota</taxon>
        <taxon>Viridiplantae</taxon>
        <taxon>Streptophyta</taxon>
        <taxon>Embryophyta</taxon>
        <taxon>Tracheophyta</taxon>
        <taxon>Spermatophyta</taxon>
        <taxon>Magnoliopsida</taxon>
        <taxon>eudicotyledons</taxon>
        <taxon>Gunneridae</taxon>
        <taxon>Pentapetalae</taxon>
        <taxon>rosids</taxon>
        <taxon>malvids</taxon>
        <taxon>Malvales</taxon>
        <taxon>Malvaceae</taxon>
        <taxon>Malvoideae</taxon>
        <taxon>Hibiscus</taxon>
    </lineage>
</organism>
<dbReference type="EMBL" id="JBBPBN010000268">
    <property type="protein sequence ID" value="KAK8490934.1"/>
    <property type="molecule type" value="Genomic_DNA"/>
</dbReference>
<accession>A0ABR2ACV2</accession>
<keyword evidence="2" id="KW-1185">Reference proteome</keyword>
<proteinExistence type="predicted"/>